<dbReference type="NCBIfam" id="TIGR00648">
    <property type="entry name" value="recU"/>
    <property type="match status" value="1"/>
</dbReference>
<evidence type="ECO:0000256" key="8">
    <source>
        <dbReference type="ARBA" id="ARBA00022842"/>
    </source>
</evidence>
<evidence type="ECO:0000256" key="9">
    <source>
        <dbReference type="ARBA" id="ARBA00023172"/>
    </source>
</evidence>
<dbReference type="GO" id="GO:0006310">
    <property type="term" value="P:DNA recombination"/>
    <property type="evidence" value="ECO:0007669"/>
    <property type="project" value="UniProtKB-UniRule"/>
</dbReference>
<evidence type="ECO:0000313" key="16">
    <source>
        <dbReference type="EMBL" id="KYD05443.1"/>
    </source>
</evidence>
<keyword evidence="17" id="KW-1185">Reference proteome</keyword>
<dbReference type="GO" id="GO:0006281">
    <property type="term" value="P:DNA repair"/>
    <property type="evidence" value="ECO:0007669"/>
    <property type="project" value="UniProtKB-UniRule"/>
</dbReference>
<feature type="binding site" evidence="13">
    <location>
        <position position="103"/>
    </location>
    <ligand>
        <name>Mg(2+)</name>
        <dbReference type="ChEBI" id="CHEBI:18420"/>
    </ligand>
</feature>
<evidence type="ECO:0000313" key="17">
    <source>
        <dbReference type="Proteomes" id="UP000075666"/>
    </source>
</evidence>
<comment type="function">
    <text evidence="13">Endonuclease that resolves Holliday junction intermediates in genetic recombination. Cleaves mobile four-strand junctions by introducing symmetrical nicks in paired strands. Promotes annealing of linear ssDNA with homologous dsDNA. Required for DNA repair, homologous recombination and chromosome segregation.</text>
</comment>
<evidence type="ECO:0000256" key="6">
    <source>
        <dbReference type="ARBA" id="ARBA00022763"/>
    </source>
</evidence>
<dbReference type="InterPro" id="IPR011335">
    <property type="entry name" value="Restrct_endonuc-II-like"/>
</dbReference>
<dbReference type="InterPro" id="IPR011856">
    <property type="entry name" value="tRNA_endonuc-like_dom_sf"/>
</dbReference>
<feature type="binding site" evidence="13">
    <location>
        <position position="90"/>
    </location>
    <ligand>
        <name>Mg(2+)</name>
        <dbReference type="ChEBI" id="CHEBI:18420"/>
    </ligand>
</feature>
<evidence type="ECO:0000256" key="10">
    <source>
        <dbReference type="ARBA" id="ARBA00023204"/>
    </source>
</evidence>
<dbReference type="SUPFAM" id="SSF52980">
    <property type="entry name" value="Restriction endonuclease-like"/>
    <property type="match status" value="1"/>
</dbReference>
<keyword evidence="4 13" id="KW-0479">Metal-binding</keyword>
<keyword evidence="7 13" id="KW-0378">Hydrolase</keyword>
<dbReference type="GO" id="GO:0000287">
    <property type="term" value="F:magnesium ion binding"/>
    <property type="evidence" value="ECO:0007669"/>
    <property type="project" value="UniProtKB-UniRule"/>
</dbReference>
<evidence type="ECO:0000256" key="15">
    <source>
        <dbReference type="SAM" id="MobiDB-lite"/>
    </source>
</evidence>
<accession>A0A150KZG4</accession>
<feature type="site" description="Transition state stabilizer" evidence="13">
    <location>
        <position position="105"/>
    </location>
</feature>
<organism evidence="16 17">
    <name type="scientific">Heyndrickxia sporothermodurans</name>
    <dbReference type="NCBI Taxonomy" id="46224"/>
    <lineage>
        <taxon>Bacteria</taxon>
        <taxon>Bacillati</taxon>
        <taxon>Bacillota</taxon>
        <taxon>Bacilli</taxon>
        <taxon>Bacillales</taxon>
        <taxon>Bacillaceae</taxon>
        <taxon>Heyndrickxia</taxon>
    </lineage>
</organism>
<keyword evidence="3 13" id="KW-0540">Nuclease</keyword>
<keyword evidence="2 13" id="KW-0963">Cytoplasm</keyword>
<dbReference type="Proteomes" id="UP000075666">
    <property type="component" value="Unassembled WGS sequence"/>
</dbReference>
<comment type="subcellular location">
    <subcellularLocation>
        <location evidence="1 13">Cytoplasm</location>
    </subcellularLocation>
</comment>
<dbReference type="GO" id="GO:0005737">
    <property type="term" value="C:cytoplasm"/>
    <property type="evidence" value="ECO:0007669"/>
    <property type="project" value="UniProtKB-SubCell"/>
</dbReference>
<keyword evidence="10 13" id="KW-0234">DNA repair</keyword>
<keyword evidence="5 13" id="KW-0255">Endonuclease</keyword>
<proteinExistence type="inferred from homology"/>
<dbReference type="GO" id="GO:0003676">
    <property type="term" value="F:nucleic acid binding"/>
    <property type="evidence" value="ECO:0007669"/>
    <property type="project" value="InterPro"/>
</dbReference>
<name>A0A150KZG4_9BACI</name>
<evidence type="ECO:0000256" key="2">
    <source>
        <dbReference type="ARBA" id="ARBA00022490"/>
    </source>
</evidence>
<evidence type="ECO:0000256" key="11">
    <source>
        <dbReference type="ARBA" id="ARBA00023447"/>
    </source>
</evidence>
<evidence type="ECO:0000256" key="4">
    <source>
        <dbReference type="ARBA" id="ARBA00022723"/>
    </source>
</evidence>
<keyword evidence="9 13" id="KW-0233">DNA recombination</keyword>
<dbReference type="GO" id="GO:0008821">
    <property type="term" value="F:crossover junction DNA endonuclease activity"/>
    <property type="evidence" value="ECO:0007669"/>
    <property type="project" value="UniProtKB-EC"/>
</dbReference>
<gene>
    <name evidence="13" type="primary">recU</name>
    <name evidence="16" type="ORF">B4102_3167</name>
</gene>
<keyword evidence="8 13" id="KW-0460">Magnesium</keyword>
<feature type="region of interest" description="Disordered" evidence="15">
    <location>
        <begin position="1"/>
        <end position="27"/>
    </location>
</feature>
<dbReference type="NCBIfam" id="NF002581">
    <property type="entry name" value="PRK02234.1-2"/>
    <property type="match status" value="1"/>
</dbReference>
<evidence type="ECO:0000256" key="3">
    <source>
        <dbReference type="ARBA" id="ARBA00022722"/>
    </source>
</evidence>
<comment type="similarity">
    <text evidence="11 13">Belongs to the RecU family.</text>
</comment>
<dbReference type="GO" id="GO:0007059">
    <property type="term" value="P:chromosome segregation"/>
    <property type="evidence" value="ECO:0007669"/>
    <property type="project" value="UniProtKB-UniRule"/>
</dbReference>
<feature type="binding site" evidence="13">
    <location>
        <position position="122"/>
    </location>
    <ligand>
        <name>Mg(2+)</name>
        <dbReference type="ChEBI" id="CHEBI:18420"/>
    </ligand>
</feature>
<dbReference type="OrthoDB" id="9783592at2"/>
<feature type="binding site" evidence="13">
    <location>
        <position position="88"/>
    </location>
    <ligand>
        <name>Mg(2+)</name>
        <dbReference type="ChEBI" id="CHEBI:18420"/>
    </ligand>
</feature>
<evidence type="ECO:0000256" key="7">
    <source>
        <dbReference type="ARBA" id="ARBA00022801"/>
    </source>
</evidence>
<dbReference type="STRING" id="46224.B4102_3167"/>
<dbReference type="Pfam" id="PF03838">
    <property type="entry name" value="RecU"/>
    <property type="match status" value="1"/>
</dbReference>
<comment type="caution">
    <text evidence="16">The sequence shown here is derived from an EMBL/GenBank/DDBJ whole genome shotgun (WGS) entry which is preliminary data.</text>
</comment>
<protein>
    <recommendedName>
        <fullName evidence="12 13">Holliday junction resolvase RecU</fullName>
        <ecNumber evidence="13 14">3.1.21.10</ecNumber>
    </recommendedName>
    <alternativeName>
        <fullName evidence="13">Recombination protein U homolog</fullName>
    </alternativeName>
</protein>
<dbReference type="Gene3D" id="3.40.1350.10">
    <property type="match status" value="1"/>
</dbReference>
<evidence type="ECO:0000256" key="1">
    <source>
        <dbReference type="ARBA" id="ARBA00004496"/>
    </source>
</evidence>
<dbReference type="PATRIC" id="fig|46224.3.peg.3141"/>
<dbReference type="RefSeq" id="WP_019155991.1">
    <property type="nucleotide sequence ID" value="NZ_LQYN01000056.1"/>
</dbReference>
<evidence type="ECO:0000256" key="5">
    <source>
        <dbReference type="ARBA" id="ARBA00022759"/>
    </source>
</evidence>
<reference evidence="16 17" key="1">
    <citation type="submission" date="2016-01" db="EMBL/GenBank/DDBJ databases">
        <title>Genome Sequences of Twelve Sporeforming Bacillus Species Isolated from Foods.</title>
        <authorList>
            <person name="Berendsen E.M."/>
            <person name="Wells-Bennik M.H."/>
            <person name="Krawcyk A.O."/>
            <person name="De Jong A."/>
            <person name="Holsappel S."/>
            <person name="Eijlander R.T."/>
            <person name="Kuipers O.P."/>
        </authorList>
    </citation>
    <scope>NUCLEOTIDE SEQUENCE [LARGE SCALE GENOMIC DNA]</scope>
    <source>
        <strain evidence="16 17">B4102</strain>
    </source>
</reference>
<comment type="cofactor">
    <cofactor evidence="13">
        <name>Mg(2+)</name>
        <dbReference type="ChEBI" id="CHEBI:18420"/>
    </cofactor>
    <text evidence="13">Binds 1 Mg(2+) ion per subunit.</text>
</comment>
<dbReference type="AlphaFoldDB" id="A0A150KZG4"/>
<evidence type="ECO:0000256" key="13">
    <source>
        <dbReference type="HAMAP-Rule" id="MF_00130"/>
    </source>
</evidence>
<dbReference type="EMBL" id="LQYN01000056">
    <property type="protein sequence ID" value="KYD05443.1"/>
    <property type="molecule type" value="Genomic_DNA"/>
</dbReference>
<dbReference type="HAMAP" id="MF_00130">
    <property type="entry name" value="RecU"/>
    <property type="match status" value="1"/>
</dbReference>
<dbReference type="PIRSF" id="PIRSF037785">
    <property type="entry name" value="RecU"/>
    <property type="match status" value="1"/>
</dbReference>
<dbReference type="CDD" id="cd22354">
    <property type="entry name" value="RecU-like"/>
    <property type="match status" value="1"/>
</dbReference>
<comment type="catalytic activity">
    <reaction evidence="13">
        <text>Endonucleolytic cleavage at a junction such as a reciprocal single-stranded crossover between two homologous DNA duplexes (Holliday junction).</text>
        <dbReference type="EC" id="3.1.21.10"/>
    </reaction>
</comment>
<keyword evidence="6 13" id="KW-0227">DNA damage</keyword>
<dbReference type="EC" id="3.1.21.10" evidence="13 14"/>
<evidence type="ECO:0000256" key="12">
    <source>
        <dbReference type="ARBA" id="ARBA00029523"/>
    </source>
</evidence>
<sequence length="202" mass="23670">MDIKYPNGKSFIRNQNKTKQNKITKKKASYSNRGMQLEEMINESNEFYLTQDICVVHKKPTPITVVSVDYSRRASTRINEAYYQTPSTLDYSGVYKSKHLDFDAKETNNKTSFPLSNFHQHQIEHMERVKKHGGICFAIFYFKTLDKIFLLDAEVIIEYWKNQSNGGRKSIPIQVFNDKGNEIKIGYRPAIDYIKIVDKLYF</sequence>
<evidence type="ECO:0000256" key="14">
    <source>
        <dbReference type="NCBIfam" id="TIGR00648"/>
    </source>
</evidence>
<dbReference type="InterPro" id="IPR004612">
    <property type="entry name" value="Resolv_RecU"/>
</dbReference>
<dbReference type="NCBIfam" id="NF002584">
    <property type="entry name" value="PRK02234.1-5"/>
    <property type="match status" value="1"/>
</dbReference>